<dbReference type="GO" id="GO:0003677">
    <property type="term" value="F:DNA binding"/>
    <property type="evidence" value="ECO:0007669"/>
    <property type="project" value="InterPro"/>
</dbReference>
<evidence type="ECO:0000313" key="9">
    <source>
        <dbReference type="Proteomes" id="UP000198824"/>
    </source>
</evidence>
<keyword evidence="6" id="KW-0680">Restriction system</keyword>
<keyword evidence="3" id="KW-0489">Methyltransferase</keyword>
<evidence type="ECO:0000313" key="8">
    <source>
        <dbReference type="EMBL" id="SFR79858.1"/>
    </source>
</evidence>
<comment type="catalytic activity">
    <reaction evidence="7">
        <text>a 2'-deoxycytidine in DNA + S-adenosyl-L-methionine = an N(4)-methyl-2'-deoxycytidine in DNA + S-adenosyl-L-homocysteine + H(+)</text>
        <dbReference type="Rhea" id="RHEA:16857"/>
        <dbReference type="Rhea" id="RHEA-COMP:11369"/>
        <dbReference type="Rhea" id="RHEA-COMP:13674"/>
        <dbReference type="ChEBI" id="CHEBI:15378"/>
        <dbReference type="ChEBI" id="CHEBI:57856"/>
        <dbReference type="ChEBI" id="CHEBI:59789"/>
        <dbReference type="ChEBI" id="CHEBI:85452"/>
        <dbReference type="ChEBI" id="CHEBI:137933"/>
        <dbReference type="EC" id="2.1.1.113"/>
    </reaction>
</comment>
<dbReference type="InterPro" id="IPR017985">
    <property type="entry name" value="MeTrfase_CN4_CS"/>
</dbReference>
<keyword evidence="9" id="KW-1185">Reference proteome</keyword>
<evidence type="ECO:0000256" key="2">
    <source>
        <dbReference type="ARBA" id="ARBA00012185"/>
    </source>
</evidence>
<organism evidence="8 9">
    <name type="scientific">Sphingomonas jatrophae</name>
    <dbReference type="NCBI Taxonomy" id="1166337"/>
    <lineage>
        <taxon>Bacteria</taxon>
        <taxon>Pseudomonadati</taxon>
        <taxon>Pseudomonadota</taxon>
        <taxon>Alphaproteobacteria</taxon>
        <taxon>Sphingomonadales</taxon>
        <taxon>Sphingomonadaceae</taxon>
        <taxon>Sphingomonas</taxon>
    </lineage>
</organism>
<evidence type="ECO:0000256" key="5">
    <source>
        <dbReference type="ARBA" id="ARBA00022691"/>
    </source>
</evidence>
<dbReference type="Proteomes" id="UP000198824">
    <property type="component" value="Unassembled WGS sequence"/>
</dbReference>
<comment type="similarity">
    <text evidence="1">Belongs to the N(4)/N(6)-methyltransferase family. N(4) subfamily.</text>
</comment>
<dbReference type="OrthoDB" id="7806498at2"/>
<keyword evidence="4" id="KW-0808">Transferase</keyword>
<evidence type="ECO:0000256" key="7">
    <source>
        <dbReference type="ARBA" id="ARBA00049120"/>
    </source>
</evidence>
<dbReference type="GO" id="GO:0009307">
    <property type="term" value="P:DNA restriction-modification system"/>
    <property type="evidence" value="ECO:0007669"/>
    <property type="project" value="UniProtKB-KW"/>
</dbReference>
<name>A0A1I6JLJ9_9SPHN</name>
<evidence type="ECO:0000256" key="4">
    <source>
        <dbReference type="ARBA" id="ARBA00022679"/>
    </source>
</evidence>
<dbReference type="EMBL" id="FOZG01000001">
    <property type="protein sequence ID" value="SFR79858.1"/>
    <property type="molecule type" value="Genomic_DNA"/>
</dbReference>
<dbReference type="STRING" id="1166337.SAMN05192580_0478"/>
<dbReference type="Gene3D" id="3.40.50.150">
    <property type="entry name" value="Vaccinia Virus protein VP39"/>
    <property type="match status" value="1"/>
</dbReference>
<dbReference type="PROSITE" id="PS00093">
    <property type="entry name" value="N4_MTASE"/>
    <property type="match status" value="1"/>
</dbReference>
<dbReference type="GO" id="GO:0032259">
    <property type="term" value="P:methylation"/>
    <property type="evidence" value="ECO:0007669"/>
    <property type="project" value="UniProtKB-KW"/>
</dbReference>
<dbReference type="GO" id="GO:0015667">
    <property type="term" value="F:site-specific DNA-methyltransferase (cytosine-N4-specific) activity"/>
    <property type="evidence" value="ECO:0007669"/>
    <property type="project" value="UniProtKB-EC"/>
</dbReference>
<dbReference type="SUPFAM" id="SSF53335">
    <property type="entry name" value="S-adenosyl-L-methionine-dependent methyltransferases"/>
    <property type="match status" value="1"/>
</dbReference>
<gene>
    <name evidence="8" type="ORF">SAMN05192580_0478</name>
</gene>
<dbReference type="AlphaFoldDB" id="A0A1I6JLJ9"/>
<reference evidence="8 9" key="1">
    <citation type="submission" date="2016-10" db="EMBL/GenBank/DDBJ databases">
        <authorList>
            <person name="de Groot N.N."/>
        </authorList>
    </citation>
    <scope>NUCLEOTIDE SEQUENCE [LARGE SCALE GENOMIC DNA]</scope>
    <source>
        <strain evidence="8 9">S5-249</strain>
    </source>
</reference>
<proteinExistence type="inferred from homology"/>
<dbReference type="InterPro" id="IPR029063">
    <property type="entry name" value="SAM-dependent_MTases_sf"/>
</dbReference>
<evidence type="ECO:0000256" key="6">
    <source>
        <dbReference type="ARBA" id="ARBA00022747"/>
    </source>
</evidence>
<evidence type="ECO:0000256" key="3">
    <source>
        <dbReference type="ARBA" id="ARBA00022603"/>
    </source>
</evidence>
<dbReference type="EC" id="2.1.1.113" evidence="2"/>
<keyword evidence="5" id="KW-0949">S-adenosyl-L-methionine</keyword>
<dbReference type="RefSeq" id="WP_131819159.1">
    <property type="nucleotide sequence ID" value="NZ_FOZG01000001.1"/>
</dbReference>
<accession>A0A1I6JLJ9</accession>
<protein>
    <recommendedName>
        <fullName evidence="2">site-specific DNA-methyltransferase (cytosine-N(4)-specific)</fullName>
        <ecNumber evidence="2">2.1.1.113</ecNumber>
    </recommendedName>
</protein>
<evidence type="ECO:0000256" key="1">
    <source>
        <dbReference type="ARBA" id="ARBA00010203"/>
    </source>
</evidence>
<sequence>MDQISCRSALAQYGNPPNPCYDQSMRLAPADPDLFGERTRGLLEGCPNPKPSPADKASFGRLASLYTAFSTEFASFALKECLSRGHTRIADPFAGMGTLGEAARVYPVDLVLNDLNPFAVASCCVRTATIAELERATQTVRSLVPESRGADDESRFRSAVNALLPRGQTVVDCLLDPSTEEAQFGLCCLHILSIARISMHKRLRGSNPTWTKRAGGGAVIDGDFESAVEAAICSLCDYAAQLPSRAEGMSVRLSNRDVADLDWAEGGVDAIVTSPPYPNRTDYIRHYLPAAELLLAGDRDIERRLREIQIGTPLIRGDHAGVELPRSVEMLIERVRTHRSYASERYYAKGFRYYFEDMSRALARFAGWLAPKGIALLVVQDTFYKEILVPVADLLGDIAQIHGLDLVGVERFKVRNSMSRLSPHTRAALPKPQLAETVILLSKV</sequence>